<dbReference type="OrthoDB" id="2011998at2759"/>
<comment type="similarity">
    <text evidence="2">Belongs to the Nudix hydrolase family.</text>
</comment>
<dbReference type="OMA" id="EDQWPEM"/>
<dbReference type="GO" id="GO:0005737">
    <property type="term" value="C:cytoplasm"/>
    <property type="evidence" value="ECO:0007669"/>
    <property type="project" value="TreeGrafter"/>
</dbReference>
<dbReference type="InterPro" id="IPR020084">
    <property type="entry name" value="NUDIX_hydrolase_CS"/>
</dbReference>
<dbReference type="SUPFAM" id="SSF55811">
    <property type="entry name" value="Nudix"/>
    <property type="match status" value="1"/>
</dbReference>
<keyword evidence="5" id="KW-0460">Magnesium</keyword>
<evidence type="ECO:0000256" key="1">
    <source>
        <dbReference type="ARBA" id="ARBA00001946"/>
    </source>
</evidence>
<accession>A0A161ZVI4</accession>
<dbReference type="PROSITE" id="PS00893">
    <property type="entry name" value="NUDIX_BOX"/>
    <property type="match status" value="1"/>
</dbReference>
<evidence type="ECO:0000256" key="2">
    <source>
        <dbReference type="ARBA" id="ARBA00005582"/>
    </source>
</evidence>
<proteinExistence type="inferred from homology"/>
<keyword evidence="3" id="KW-0479">Metal-binding</keyword>
<dbReference type="EMBL" id="LNRQ01000006">
    <property type="protein sequence ID" value="KZM92062.1"/>
    <property type="molecule type" value="Genomic_DNA"/>
</dbReference>
<dbReference type="PROSITE" id="PS51462">
    <property type="entry name" value="NUDIX"/>
    <property type="match status" value="1"/>
</dbReference>
<evidence type="ECO:0000259" key="6">
    <source>
        <dbReference type="PROSITE" id="PS51462"/>
    </source>
</evidence>
<sequence>MSVLVARTGRQQQRYQDGYRLLAGCIPFKYRDSEEGSGVLSEKIVEVLMITSNSGPGLLFPKGGWENDETVEEAATREALEEAGVRGDLMHLLGDYYFTSKTLQDESSPAGLCKATMYALFVKEELDCWPEQNLRQRSWLTVSEADECCRHSWMKKALKEGFSGWLADGMMSTMKDRNNLHSPTNIDKP</sequence>
<evidence type="ECO:0000256" key="3">
    <source>
        <dbReference type="ARBA" id="ARBA00022723"/>
    </source>
</evidence>
<dbReference type="Pfam" id="PF00293">
    <property type="entry name" value="NUDIX"/>
    <property type="match status" value="1"/>
</dbReference>
<dbReference type="STRING" id="79200.A0A161ZVI4"/>
<dbReference type="AlphaFoldDB" id="A0A161ZVI4"/>
<evidence type="ECO:0000256" key="5">
    <source>
        <dbReference type="ARBA" id="ARBA00022842"/>
    </source>
</evidence>
<comment type="caution">
    <text evidence="7">The sequence shown here is derived from an EMBL/GenBank/DDBJ whole genome shotgun (WGS) entry which is preliminary data.</text>
</comment>
<organism evidence="7">
    <name type="scientific">Daucus carota subsp. sativus</name>
    <name type="common">Carrot</name>
    <dbReference type="NCBI Taxonomy" id="79200"/>
    <lineage>
        <taxon>Eukaryota</taxon>
        <taxon>Viridiplantae</taxon>
        <taxon>Streptophyta</taxon>
        <taxon>Embryophyta</taxon>
        <taxon>Tracheophyta</taxon>
        <taxon>Spermatophyta</taxon>
        <taxon>Magnoliopsida</taxon>
        <taxon>eudicotyledons</taxon>
        <taxon>Gunneridae</taxon>
        <taxon>Pentapetalae</taxon>
        <taxon>asterids</taxon>
        <taxon>campanulids</taxon>
        <taxon>Apiales</taxon>
        <taxon>Apiaceae</taxon>
        <taxon>Apioideae</taxon>
        <taxon>Scandiceae</taxon>
        <taxon>Daucinae</taxon>
        <taxon>Daucus</taxon>
        <taxon>Daucus sect. Daucus</taxon>
    </lineage>
</organism>
<evidence type="ECO:0000313" key="7">
    <source>
        <dbReference type="EMBL" id="KZM92062.1"/>
    </source>
</evidence>
<dbReference type="InterPro" id="IPR047198">
    <property type="entry name" value="DDP-like_NUDIX"/>
</dbReference>
<reference evidence="7" key="1">
    <citation type="journal article" date="2016" name="Nat. Genet.">
        <title>A high-quality carrot genome assembly provides new insights into carotenoid accumulation and asterid genome evolution.</title>
        <authorList>
            <person name="Iorizzo M."/>
            <person name="Ellison S."/>
            <person name="Senalik D."/>
            <person name="Zeng P."/>
            <person name="Satapoomin P."/>
            <person name="Huang J."/>
            <person name="Bowman M."/>
            <person name="Iovene M."/>
            <person name="Sanseverino W."/>
            <person name="Cavagnaro P."/>
            <person name="Yildiz M."/>
            <person name="Macko-Podgorni A."/>
            <person name="Moranska E."/>
            <person name="Grzebelus E."/>
            <person name="Grzebelus D."/>
            <person name="Ashrafi H."/>
            <person name="Zheng Z."/>
            <person name="Cheng S."/>
            <person name="Spooner D."/>
            <person name="Van Deynze A."/>
            <person name="Simon P."/>
        </authorList>
    </citation>
    <scope>NUCLEOTIDE SEQUENCE [LARGE SCALE GENOMIC DNA]</scope>
    <source>
        <tissue evidence="7">Leaf</tissue>
    </source>
</reference>
<dbReference type="InterPro" id="IPR015797">
    <property type="entry name" value="NUDIX_hydrolase-like_dom_sf"/>
</dbReference>
<dbReference type="FunFam" id="3.90.79.10:FF:000031">
    <property type="entry name" value="Nudix hydrolase 16, mitochondrial"/>
    <property type="match status" value="1"/>
</dbReference>
<dbReference type="PANTHER" id="PTHR12629">
    <property type="entry name" value="DIPHOSPHOINOSITOL POLYPHOSPHATE PHOSPHOHYDROLASE"/>
    <property type="match status" value="1"/>
</dbReference>
<dbReference type="GO" id="GO:0046872">
    <property type="term" value="F:metal ion binding"/>
    <property type="evidence" value="ECO:0007669"/>
    <property type="project" value="UniProtKB-KW"/>
</dbReference>
<dbReference type="KEGG" id="dcr:108225203"/>
<dbReference type="InterPro" id="IPR000086">
    <property type="entry name" value="NUDIX_hydrolase_dom"/>
</dbReference>
<dbReference type="GO" id="GO:0016462">
    <property type="term" value="F:pyrophosphatase activity"/>
    <property type="evidence" value="ECO:0007669"/>
    <property type="project" value="InterPro"/>
</dbReference>
<dbReference type="CDD" id="cd04666">
    <property type="entry name" value="NUDIX_DIPP2_like_Nudt4"/>
    <property type="match status" value="1"/>
</dbReference>
<name>A0A161ZVI4_DAUCS</name>
<feature type="domain" description="Nudix hydrolase" evidence="6">
    <location>
        <begin position="18"/>
        <end position="162"/>
    </location>
</feature>
<dbReference type="PANTHER" id="PTHR12629:SF0">
    <property type="entry name" value="DIPHOSPHOINOSITOL-POLYPHOSPHATE DIPHOSPHATASE"/>
    <property type="match status" value="1"/>
</dbReference>
<evidence type="ECO:0000256" key="4">
    <source>
        <dbReference type="ARBA" id="ARBA00022801"/>
    </source>
</evidence>
<dbReference type="Gene3D" id="3.90.79.10">
    <property type="entry name" value="Nucleoside Triphosphate Pyrophosphohydrolase"/>
    <property type="match status" value="1"/>
</dbReference>
<comment type="cofactor">
    <cofactor evidence="1">
        <name>Mg(2+)</name>
        <dbReference type="ChEBI" id="CHEBI:18420"/>
    </cofactor>
</comment>
<gene>
    <name evidence="7" type="ORF">DCAR_020573</name>
</gene>
<dbReference type="GO" id="GO:0005634">
    <property type="term" value="C:nucleus"/>
    <property type="evidence" value="ECO:0007669"/>
    <property type="project" value="TreeGrafter"/>
</dbReference>
<dbReference type="Gramene" id="KZM92062">
    <property type="protein sequence ID" value="KZM92062"/>
    <property type="gene ID" value="DCAR_020573"/>
</dbReference>
<protein>
    <recommendedName>
        <fullName evidence="6">Nudix hydrolase domain-containing protein</fullName>
    </recommendedName>
</protein>
<keyword evidence="4" id="KW-0378">Hydrolase</keyword>